<protein>
    <submittedName>
        <fullName evidence="2">Uncharacterized protein</fullName>
    </submittedName>
</protein>
<dbReference type="InterPro" id="IPR036179">
    <property type="entry name" value="Ig-like_dom_sf"/>
</dbReference>
<dbReference type="SUPFAM" id="SSF48726">
    <property type="entry name" value="Immunoglobulin"/>
    <property type="match status" value="1"/>
</dbReference>
<dbReference type="Proteomes" id="UP001558613">
    <property type="component" value="Unassembled WGS sequence"/>
</dbReference>
<comment type="caution">
    <text evidence="2">The sequence shown here is derived from an EMBL/GenBank/DDBJ whole genome shotgun (WGS) entry which is preliminary data.</text>
</comment>
<gene>
    <name evidence="2" type="ORF">QQF64_000864</name>
</gene>
<proteinExistence type="predicted"/>
<evidence type="ECO:0000313" key="2">
    <source>
        <dbReference type="EMBL" id="KAL1282061.1"/>
    </source>
</evidence>
<dbReference type="EMBL" id="JAYMGO010000001">
    <property type="protein sequence ID" value="KAL1282061.1"/>
    <property type="molecule type" value="Genomic_DNA"/>
</dbReference>
<feature type="region of interest" description="Disordered" evidence="1">
    <location>
        <begin position="350"/>
        <end position="433"/>
    </location>
</feature>
<organism evidence="2 3">
    <name type="scientific">Cirrhinus molitorella</name>
    <name type="common">mud carp</name>
    <dbReference type="NCBI Taxonomy" id="172907"/>
    <lineage>
        <taxon>Eukaryota</taxon>
        <taxon>Metazoa</taxon>
        <taxon>Chordata</taxon>
        <taxon>Craniata</taxon>
        <taxon>Vertebrata</taxon>
        <taxon>Euteleostomi</taxon>
        <taxon>Actinopterygii</taxon>
        <taxon>Neopterygii</taxon>
        <taxon>Teleostei</taxon>
        <taxon>Ostariophysi</taxon>
        <taxon>Cypriniformes</taxon>
        <taxon>Cyprinidae</taxon>
        <taxon>Labeoninae</taxon>
        <taxon>Labeonini</taxon>
        <taxon>Cirrhinus</taxon>
    </lineage>
</organism>
<sequence>MRPRRFVRTTAKGLTHHIHETMLSVWTLLATAICAGSVSAISQRTVIHGHQLSLELPERTKKLNFASADESEEYTVWEHNSYGLQPGKASKGVVSSASKGWTFRIRQVTFDDEGTYTLYNHFGSTITTYIVKVKTNREVIDRVAGETLAISLSGLKQSDATLNFYSNYSSVTLVENGVPVGRNQPDYIYRLKVTSDNIQILNVNVSDLGRYELTDSKRRVASDNTMILVDQHDYTPNKGLIALLLLGIPGGICFCCRKRICRRCRTTKSYTGQPNTVPMSIPCSDNVANPVGPVVPVVPIAPGGPGDPGQGYIAGYPPHPDQGQIHYPYPTVPSGPPAVPLNPGFYPEYVPQNPVYPPDFGPGLPPAQPPQWNNPPPQYNSPAPVNYTPVMNSAPPGPEPTGSNTNELPPTAPLLTPQPESQPSGTSSISMDILNSSDTGVQFDINKGKTSGNNFL</sequence>
<name>A0ABR3NZ38_9TELE</name>
<feature type="compositionally biased region" description="Polar residues" evidence="1">
    <location>
        <begin position="421"/>
        <end position="433"/>
    </location>
</feature>
<feature type="compositionally biased region" description="Low complexity" evidence="1">
    <location>
        <begin position="405"/>
        <end position="419"/>
    </location>
</feature>
<evidence type="ECO:0000313" key="3">
    <source>
        <dbReference type="Proteomes" id="UP001558613"/>
    </source>
</evidence>
<reference evidence="2 3" key="1">
    <citation type="submission" date="2023-09" db="EMBL/GenBank/DDBJ databases">
        <authorList>
            <person name="Wang M."/>
        </authorList>
    </citation>
    <scope>NUCLEOTIDE SEQUENCE [LARGE SCALE GENOMIC DNA]</scope>
    <source>
        <strain evidence="2">GT-2023</strain>
        <tissue evidence="2">Liver</tissue>
    </source>
</reference>
<feature type="compositionally biased region" description="Pro residues" evidence="1">
    <location>
        <begin position="354"/>
        <end position="379"/>
    </location>
</feature>
<keyword evidence="3" id="KW-1185">Reference proteome</keyword>
<evidence type="ECO:0000256" key="1">
    <source>
        <dbReference type="SAM" id="MobiDB-lite"/>
    </source>
</evidence>
<accession>A0ABR3NZ38</accession>